<evidence type="ECO:0000256" key="2">
    <source>
        <dbReference type="ARBA" id="ARBA00022737"/>
    </source>
</evidence>
<evidence type="ECO:0000313" key="7">
    <source>
        <dbReference type="Proteomes" id="UP000504623"/>
    </source>
</evidence>
<keyword evidence="7" id="KW-1185">Reference proteome</keyword>
<dbReference type="InterPro" id="IPR051284">
    <property type="entry name" value="ZnF_MYMT-QRICH1"/>
</dbReference>
<dbReference type="AlphaFoldDB" id="A0A9B0SZU9"/>
<dbReference type="SMART" id="SM00597">
    <property type="entry name" value="ZnF_TTF"/>
    <property type="match status" value="1"/>
</dbReference>
<organism evidence="7 8">
    <name type="scientific">Chrysochloris asiatica</name>
    <name type="common">Cape golden mole</name>
    <dbReference type="NCBI Taxonomy" id="185453"/>
    <lineage>
        <taxon>Eukaryota</taxon>
        <taxon>Metazoa</taxon>
        <taxon>Chordata</taxon>
        <taxon>Craniata</taxon>
        <taxon>Vertebrata</taxon>
        <taxon>Euteleostomi</taxon>
        <taxon>Mammalia</taxon>
        <taxon>Eutheria</taxon>
        <taxon>Afrotheria</taxon>
        <taxon>Chrysochloridae</taxon>
        <taxon>Chrysochlorinae</taxon>
        <taxon>Chrysochloris</taxon>
    </lineage>
</organism>
<evidence type="ECO:0000259" key="6">
    <source>
        <dbReference type="SMART" id="SM00746"/>
    </source>
</evidence>
<evidence type="ECO:0000256" key="3">
    <source>
        <dbReference type="ARBA" id="ARBA00022771"/>
    </source>
</evidence>
<feature type="domain" description="TRASH" evidence="6">
    <location>
        <begin position="240"/>
        <end position="276"/>
    </location>
</feature>
<keyword evidence="2" id="KW-0677">Repeat</keyword>
<dbReference type="GO" id="GO:0008270">
    <property type="term" value="F:zinc ion binding"/>
    <property type="evidence" value="ECO:0007669"/>
    <property type="project" value="UniProtKB-KW"/>
</dbReference>
<evidence type="ECO:0000256" key="1">
    <source>
        <dbReference type="ARBA" id="ARBA00022723"/>
    </source>
</evidence>
<dbReference type="GeneID" id="102842908"/>
<evidence type="ECO:0000259" key="5">
    <source>
        <dbReference type="SMART" id="SM00597"/>
    </source>
</evidence>
<dbReference type="PANTHER" id="PTHR45736">
    <property type="entry name" value="ZINC FINGER MYM-TYPE PROTEIN"/>
    <property type="match status" value="1"/>
</dbReference>
<proteinExistence type="predicted"/>
<dbReference type="RefSeq" id="XP_006832034.1">
    <property type="nucleotide sequence ID" value="XM_006831971.1"/>
</dbReference>
<dbReference type="SMART" id="SM00746">
    <property type="entry name" value="TRASH"/>
    <property type="match status" value="3"/>
</dbReference>
<keyword evidence="4" id="KW-0862">Zinc</keyword>
<dbReference type="SUPFAM" id="SSF57716">
    <property type="entry name" value="Glucocorticoid receptor-like (DNA-binding domain)"/>
    <property type="match status" value="1"/>
</dbReference>
<dbReference type="InterPro" id="IPR011017">
    <property type="entry name" value="TRASH_dom"/>
</dbReference>
<dbReference type="CTD" id="9205"/>
<evidence type="ECO:0000313" key="8">
    <source>
        <dbReference type="RefSeq" id="XP_006832034.1"/>
    </source>
</evidence>
<dbReference type="Proteomes" id="UP000504623">
    <property type="component" value="Unplaced"/>
</dbReference>
<keyword evidence="3" id="KW-0863">Zinc-finger</keyword>
<feature type="domain" description="TRASH" evidence="6">
    <location>
        <begin position="334"/>
        <end position="369"/>
    </location>
</feature>
<evidence type="ECO:0000256" key="4">
    <source>
        <dbReference type="ARBA" id="ARBA00022833"/>
    </source>
</evidence>
<sequence>MDKCSVGGIKSTEQTPVLLGSVAMAASFMDVGNSFIDHTSHLVNRYRNPLEEEDDDVVFIDSIQPPLVSVPAIADQRNLYTISKRETLQGNSSIILPPSRDLTSQKRNISETIVIDDEEDVEVNHLQKQNSSSFIEWGLRRIKNRTKDLDFSTSSLSRSKNKNGVEPFNPGRMNVAGDLFQNGGFATHHSPDLWISQSASFPRNQKQPGVDSLSPVALLPKQIFQASLQQQLSKPAKITCAYCRKPLQKGQTAYQRKGSAHLFCSTTCLSSFSNKRASKKRNAMCKKDAPTEKTIDVPQVDSSKSSQEFYNTSSFSPYEDKQILRKRVLNKSRCTICNKLTEIRHEVGIDNITHKLCSNHCFNKYRLANGLIMNCCEQCGEYMPSKSAGNSDLMIEGQQKRFCCQSCVSQYKQMLETKAKKLSSENRKRNAVREKNERLLYGSLNTLLEKIEVISDKKEKTSELQVSVASSTSTSLKKDRNLPSSSMSTIDDNFQEEMEEKISEDSAIPVVLSTDPGTWPRILNIKQWDTLVKNDPPQIRNFNFPKDNTGRKFSETYYTRILPNGEKTTRSWLLYSTSKDSVFCLYCKLFGEGKNQLKNENGCKDWQHLSHILSKHEESEMHINNSVKYSKLKSDLKRNQTMEAAEQRFYKDEKNDDVLLLYT</sequence>
<protein>
    <submittedName>
        <fullName evidence="8">Zinc finger MYM-type protein 5</fullName>
    </submittedName>
</protein>
<dbReference type="InterPro" id="IPR006580">
    <property type="entry name" value="Znf_TTF"/>
</dbReference>
<dbReference type="InterPro" id="IPR010507">
    <property type="entry name" value="Znf_MYM"/>
</dbReference>
<name>A0A9B0SZU9_CHRAS</name>
<gene>
    <name evidence="8" type="primary">ZMYM5</name>
</gene>
<feature type="domain" description="TTF-type" evidence="5">
    <location>
        <begin position="557"/>
        <end position="654"/>
    </location>
</feature>
<feature type="domain" description="TRASH" evidence="6">
    <location>
        <begin position="376"/>
        <end position="415"/>
    </location>
</feature>
<dbReference type="Pfam" id="PF06467">
    <property type="entry name" value="zf-FCS"/>
    <property type="match status" value="3"/>
</dbReference>
<accession>A0A9B0SZU9</accession>
<dbReference type="PANTHER" id="PTHR45736:SF7">
    <property type="entry name" value="ZINC FINGER MYM-TYPE PROTEIN 5"/>
    <property type="match status" value="1"/>
</dbReference>
<dbReference type="OrthoDB" id="10025028at2759"/>
<reference evidence="8" key="1">
    <citation type="submission" date="2025-08" db="UniProtKB">
        <authorList>
            <consortium name="RefSeq"/>
        </authorList>
    </citation>
    <scope>IDENTIFICATION</scope>
    <source>
        <tissue evidence="8">Spleen</tissue>
    </source>
</reference>
<keyword evidence="1" id="KW-0479">Metal-binding</keyword>